<gene>
    <name evidence="5" type="ORF">SAMN05216375_10748</name>
    <name evidence="4" type="ORF">TR210_1302</name>
</gene>
<feature type="domain" description="HTH tetR-type" evidence="3">
    <location>
        <begin position="21"/>
        <end position="81"/>
    </location>
</feature>
<keyword evidence="7" id="KW-1185">Reference proteome</keyword>
<evidence type="ECO:0000313" key="4">
    <source>
        <dbReference type="EMBL" id="CZQ95445.1"/>
    </source>
</evidence>
<name>A0A143YP50_9LACT</name>
<dbReference type="OrthoDB" id="9780824at2"/>
<dbReference type="PROSITE" id="PS50977">
    <property type="entry name" value="HTH_TETR_2"/>
    <property type="match status" value="1"/>
</dbReference>
<evidence type="ECO:0000313" key="7">
    <source>
        <dbReference type="Proteomes" id="UP000199280"/>
    </source>
</evidence>
<evidence type="ECO:0000256" key="1">
    <source>
        <dbReference type="ARBA" id="ARBA00023125"/>
    </source>
</evidence>
<accession>A0A143YP50</accession>
<dbReference type="GO" id="GO:0003677">
    <property type="term" value="F:DNA binding"/>
    <property type="evidence" value="ECO:0007669"/>
    <property type="project" value="UniProtKB-UniRule"/>
</dbReference>
<dbReference type="PANTHER" id="PTHR30055:SF222">
    <property type="entry name" value="REGULATORY PROTEIN"/>
    <property type="match status" value="1"/>
</dbReference>
<evidence type="ECO:0000256" key="2">
    <source>
        <dbReference type="PROSITE-ProRule" id="PRU00335"/>
    </source>
</evidence>
<organism evidence="4 6">
    <name type="scientific">Trichococcus ilyis</name>
    <dbReference type="NCBI Taxonomy" id="640938"/>
    <lineage>
        <taxon>Bacteria</taxon>
        <taxon>Bacillati</taxon>
        <taxon>Bacillota</taxon>
        <taxon>Bacilli</taxon>
        <taxon>Lactobacillales</taxon>
        <taxon>Carnobacteriaceae</taxon>
        <taxon>Trichococcus</taxon>
    </lineage>
</organism>
<reference evidence="5 7" key="2">
    <citation type="submission" date="2016-10" db="EMBL/GenBank/DDBJ databases">
        <authorList>
            <person name="Varghese N."/>
            <person name="Submissions S."/>
        </authorList>
    </citation>
    <scope>NUCLEOTIDE SEQUENCE [LARGE SCALE GENOMIC DNA]</scope>
    <source>
        <strain evidence="5 7">DSM 22150</strain>
    </source>
</reference>
<protein>
    <submittedName>
        <fullName evidence="4">Tetr bacterial regulatory protein hth signature</fullName>
    </submittedName>
    <submittedName>
        <fullName evidence="5">Transcriptional regulator, TetR family</fullName>
    </submittedName>
</protein>
<dbReference type="RefSeq" id="WP_068622719.1">
    <property type="nucleotide sequence ID" value="NZ_FJNB01000008.1"/>
</dbReference>
<dbReference type="InterPro" id="IPR009057">
    <property type="entry name" value="Homeodomain-like_sf"/>
</dbReference>
<dbReference type="AlphaFoldDB" id="A0A143YP50"/>
<dbReference type="InterPro" id="IPR023772">
    <property type="entry name" value="DNA-bd_HTH_TetR-type_CS"/>
</dbReference>
<dbReference type="InterPro" id="IPR001647">
    <property type="entry name" value="HTH_TetR"/>
</dbReference>
<dbReference type="SUPFAM" id="SSF46689">
    <property type="entry name" value="Homeodomain-like"/>
    <property type="match status" value="1"/>
</dbReference>
<dbReference type="Pfam" id="PF00440">
    <property type="entry name" value="TetR_N"/>
    <property type="match status" value="1"/>
</dbReference>
<dbReference type="PROSITE" id="PS01081">
    <property type="entry name" value="HTH_TETR_1"/>
    <property type="match status" value="1"/>
</dbReference>
<reference evidence="4 6" key="1">
    <citation type="submission" date="2016-02" db="EMBL/GenBank/DDBJ databases">
        <authorList>
            <person name="Wen L."/>
            <person name="He K."/>
            <person name="Yang H."/>
        </authorList>
    </citation>
    <scope>NUCLEOTIDE SEQUENCE [LARGE SCALE GENOMIC DNA]</scope>
    <source>
        <strain evidence="4">Trichococcus_R210</strain>
    </source>
</reference>
<keyword evidence="1 2" id="KW-0238">DNA-binding</keyword>
<dbReference type="GO" id="GO:0006355">
    <property type="term" value="P:regulation of DNA-templated transcription"/>
    <property type="evidence" value="ECO:0007669"/>
    <property type="project" value="UniProtKB-ARBA"/>
</dbReference>
<evidence type="ECO:0000313" key="6">
    <source>
        <dbReference type="Proteomes" id="UP000076878"/>
    </source>
</evidence>
<dbReference type="STRING" id="640938.TR210_1302"/>
<dbReference type="EMBL" id="FJNB01000008">
    <property type="protein sequence ID" value="CZQ95445.1"/>
    <property type="molecule type" value="Genomic_DNA"/>
</dbReference>
<feature type="DNA-binding region" description="H-T-H motif" evidence="2">
    <location>
        <begin position="44"/>
        <end position="63"/>
    </location>
</feature>
<dbReference type="Proteomes" id="UP000076878">
    <property type="component" value="Unassembled WGS sequence"/>
</dbReference>
<dbReference type="PRINTS" id="PR00455">
    <property type="entry name" value="HTHTETR"/>
</dbReference>
<sequence length="217" mass="24760">MELDEIFELFRHRIQHNEKLTPKMQDILHASLVLFSEKGYSNTSTKDIARLAQVAEGTLFKHFGSKENLLYASLLPILGSSLEQALPAAILQDEAKLAALSFADFLRLVLPERIDFANNSMKIWKIFMTEYLYQEEMRANLLSLLPVESLRKIHTLLDNFKNKGDILDWPNEEIIRLILSTVAGYVIACSMQLASANDTKKDIGHLIRFLEKGLRPD</sequence>
<dbReference type="Proteomes" id="UP000199280">
    <property type="component" value="Unassembled WGS sequence"/>
</dbReference>
<proteinExistence type="predicted"/>
<evidence type="ECO:0000313" key="5">
    <source>
        <dbReference type="EMBL" id="SEJ07225.1"/>
    </source>
</evidence>
<dbReference type="InterPro" id="IPR050109">
    <property type="entry name" value="HTH-type_TetR-like_transc_reg"/>
</dbReference>
<dbReference type="PANTHER" id="PTHR30055">
    <property type="entry name" value="HTH-TYPE TRANSCRIPTIONAL REGULATOR RUTR"/>
    <property type="match status" value="1"/>
</dbReference>
<dbReference type="EMBL" id="FNYT01000007">
    <property type="protein sequence ID" value="SEJ07225.1"/>
    <property type="molecule type" value="Genomic_DNA"/>
</dbReference>
<evidence type="ECO:0000259" key="3">
    <source>
        <dbReference type="PROSITE" id="PS50977"/>
    </source>
</evidence>
<dbReference type="Gene3D" id="1.10.357.10">
    <property type="entry name" value="Tetracycline Repressor, domain 2"/>
    <property type="match status" value="1"/>
</dbReference>